<dbReference type="KEGG" id="tfa:BW733_10975"/>
<dbReference type="RefSeq" id="WP_077350422.1">
    <property type="nucleotide sequence ID" value="NZ_CP019607.1"/>
</dbReference>
<dbReference type="GO" id="GO:0006310">
    <property type="term" value="P:DNA recombination"/>
    <property type="evidence" value="ECO:0007669"/>
    <property type="project" value="UniProtKB-KW"/>
</dbReference>
<reference evidence="8 9" key="1">
    <citation type="journal article" date="2008" name="Int. J. Syst. Evol. Microbiol.">
        <title>Tessaracoccus flavescens sp. nov., isolated from marine sediment.</title>
        <authorList>
            <person name="Lee D.W."/>
            <person name="Lee S.D."/>
        </authorList>
    </citation>
    <scope>NUCLEOTIDE SEQUENCE [LARGE SCALE GENOMIC DNA]</scope>
    <source>
        <strain evidence="8 9">SST-39T</strain>
    </source>
</reference>
<keyword evidence="9" id="KW-1185">Reference proteome</keyword>
<dbReference type="PROSITE" id="PS51900">
    <property type="entry name" value="CB"/>
    <property type="match status" value="1"/>
</dbReference>
<dbReference type="Gene3D" id="1.10.150.130">
    <property type="match status" value="1"/>
</dbReference>
<sequence>MTGLAPLLQAFFTTRLTGQYGASVHTIAAYRDTWRLLLRYAATTTGTAPAALDLTQVNSDLISGFLTYLETDRGNTISTRNARLAAVHSLFTYAAYQHPEHADLIGRVLAIPAKRAPRTEITYLTPPEVTALLNAPDPSTSTGRRDHAMIQVAVTTGMRVAEFTALRVADTHLGTGAHVVCHGKGRKERITPLDRQTVRVLRDLISHTAPDAFVFPTRDGTRMSHDAVTARLALHTATATAACPTLTGKTVTAHVLRHTAAMRLLTAGIDSTVIALWLGHESIETTQVYLHANIKTKEDALARTRPTGASPGRYTVTDDTLLAFLDGL</sequence>
<proteinExistence type="inferred from homology"/>
<dbReference type="OrthoDB" id="148546at2"/>
<dbReference type="Pfam" id="PF02899">
    <property type="entry name" value="Phage_int_SAM_1"/>
    <property type="match status" value="1"/>
</dbReference>
<dbReference type="InterPro" id="IPR004107">
    <property type="entry name" value="Integrase_SAM-like_N"/>
</dbReference>
<evidence type="ECO:0000313" key="9">
    <source>
        <dbReference type="Proteomes" id="UP000188235"/>
    </source>
</evidence>
<dbReference type="PANTHER" id="PTHR30349">
    <property type="entry name" value="PHAGE INTEGRASE-RELATED"/>
    <property type="match status" value="1"/>
</dbReference>
<organism evidence="8 9">
    <name type="scientific">Tessaracoccus flavescens</name>
    <dbReference type="NCBI Taxonomy" id="399497"/>
    <lineage>
        <taxon>Bacteria</taxon>
        <taxon>Bacillati</taxon>
        <taxon>Actinomycetota</taxon>
        <taxon>Actinomycetes</taxon>
        <taxon>Propionibacteriales</taxon>
        <taxon>Propionibacteriaceae</taxon>
        <taxon>Tessaracoccus</taxon>
    </lineage>
</organism>
<keyword evidence="4" id="KW-0233">DNA recombination</keyword>
<dbReference type="GO" id="GO:0003677">
    <property type="term" value="F:DNA binding"/>
    <property type="evidence" value="ECO:0007669"/>
    <property type="project" value="UniProtKB-UniRule"/>
</dbReference>
<evidence type="ECO:0000313" key="8">
    <source>
        <dbReference type="EMBL" id="AQP51275.1"/>
    </source>
</evidence>
<evidence type="ECO:0000259" key="7">
    <source>
        <dbReference type="PROSITE" id="PS51900"/>
    </source>
</evidence>
<protein>
    <submittedName>
        <fullName evidence="8">Integrase</fullName>
    </submittedName>
</protein>
<evidence type="ECO:0000256" key="5">
    <source>
        <dbReference type="PROSITE-ProRule" id="PRU01248"/>
    </source>
</evidence>
<dbReference type="PANTHER" id="PTHR30349:SF41">
    <property type="entry name" value="INTEGRASE_RECOMBINASE PROTEIN MJ0367-RELATED"/>
    <property type="match status" value="1"/>
</dbReference>
<name>A0A1Q2CYW3_9ACTN</name>
<dbReference type="STRING" id="399497.BW733_10975"/>
<dbReference type="Proteomes" id="UP000188235">
    <property type="component" value="Chromosome"/>
</dbReference>
<dbReference type="InterPro" id="IPR013762">
    <property type="entry name" value="Integrase-like_cat_sf"/>
</dbReference>
<dbReference type="InterPro" id="IPR011010">
    <property type="entry name" value="DNA_brk_join_enz"/>
</dbReference>
<evidence type="ECO:0000256" key="3">
    <source>
        <dbReference type="ARBA" id="ARBA00023125"/>
    </source>
</evidence>
<evidence type="ECO:0000256" key="2">
    <source>
        <dbReference type="ARBA" id="ARBA00022908"/>
    </source>
</evidence>
<dbReference type="EMBL" id="CP019607">
    <property type="protein sequence ID" value="AQP51275.1"/>
    <property type="molecule type" value="Genomic_DNA"/>
</dbReference>
<keyword evidence="2" id="KW-0229">DNA integration</keyword>
<gene>
    <name evidence="8" type="ORF">BW733_10975</name>
</gene>
<dbReference type="InterPro" id="IPR010998">
    <property type="entry name" value="Integrase_recombinase_N"/>
</dbReference>
<dbReference type="PROSITE" id="PS51898">
    <property type="entry name" value="TYR_RECOMBINASE"/>
    <property type="match status" value="1"/>
</dbReference>
<comment type="similarity">
    <text evidence="1">Belongs to the 'phage' integrase family.</text>
</comment>
<evidence type="ECO:0000256" key="4">
    <source>
        <dbReference type="ARBA" id="ARBA00023172"/>
    </source>
</evidence>
<feature type="domain" description="Core-binding (CB)" evidence="7">
    <location>
        <begin position="2"/>
        <end position="95"/>
    </location>
</feature>
<dbReference type="InterPro" id="IPR044068">
    <property type="entry name" value="CB"/>
</dbReference>
<dbReference type="AlphaFoldDB" id="A0A1Q2CYW3"/>
<dbReference type="SUPFAM" id="SSF56349">
    <property type="entry name" value="DNA breaking-rejoining enzymes"/>
    <property type="match status" value="1"/>
</dbReference>
<dbReference type="GO" id="GO:0015074">
    <property type="term" value="P:DNA integration"/>
    <property type="evidence" value="ECO:0007669"/>
    <property type="project" value="UniProtKB-KW"/>
</dbReference>
<dbReference type="InterPro" id="IPR050090">
    <property type="entry name" value="Tyrosine_recombinase_XerCD"/>
</dbReference>
<accession>A0A1Q2CYW3</accession>
<dbReference type="Pfam" id="PF00589">
    <property type="entry name" value="Phage_integrase"/>
    <property type="match status" value="1"/>
</dbReference>
<evidence type="ECO:0000259" key="6">
    <source>
        <dbReference type="PROSITE" id="PS51898"/>
    </source>
</evidence>
<feature type="domain" description="Tyr recombinase" evidence="6">
    <location>
        <begin position="119"/>
        <end position="302"/>
    </location>
</feature>
<keyword evidence="3 5" id="KW-0238">DNA-binding</keyword>
<dbReference type="Gene3D" id="1.10.443.10">
    <property type="entry name" value="Intergrase catalytic core"/>
    <property type="match status" value="1"/>
</dbReference>
<dbReference type="InterPro" id="IPR002104">
    <property type="entry name" value="Integrase_catalytic"/>
</dbReference>
<evidence type="ECO:0000256" key="1">
    <source>
        <dbReference type="ARBA" id="ARBA00008857"/>
    </source>
</evidence>